<feature type="transmembrane region" description="Helical" evidence="2">
    <location>
        <begin position="52"/>
        <end position="75"/>
    </location>
</feature>
<evidence type="ECO:0000256" key="2">
    <source>
        <dbReference type="SAM" id="Phobius"/>
    </source>
</evidence>
<comment type="caution">
    <text evidence="3">The sequence shown here is derived from an EMBL/GenBank/DDBJ whole genome shotgun (WGS) entry which is preliminary data.</text>
</comment>
<evidence type="ECO:0000313" key="3">
    <source>
        <dbReference type="EMBL" id="KAJ3179096.1"/>
    </source>
</evidence>
<protein>
    <submittedName>
        <fullName evidence="3">Uncharacterized protein</fullName>
    </submittedName>
</protein>
<accession>A0AAD5TL95</accession>
<name>A0AAD5TL95_9FUNG</name>
<sequence>MLGVLVEVPDWAVVTQWIFTAALVFHIRLGIELYQIGKGVAFLKLGNGKWNWLAILLQLHLACTVTEASLMTIMLGGCVREEYCQTFIHGVYSVYVLDTICVSYVLYSRAAKINTKLRHIVIPCGLIFPGLEIAARITEAGYIDPSIPGNYLPPGILSTVYGYCGAVFGWPTSFISITSIANDCVQMAFFALPIYDAVRQAKGMANTGTYNRILLNCASYLTVAAIFYLTSIPYGQQGNTWASVTFREIAQLAHTLGACEVQFNSHRKTSSDADSQGESSNNGAKARNMPLAKSQASAATAGRVAVRTAGTGIDDTDIPA</sequence>
<dbReference type="EMBL" id="JADGJQ010000022">
    <property type="protein sequence ID" value="KAJ3179096.1"/>
    <property type="molecule type" value="Genomic_DNA"/>
</dbReference>
<keyword evidence="2" id="KW-0812">Transmembrane</keyword>
<feature type="region of interest" description="Disordered" evidence="1">
    <location>
        <begin position="267"/>
        <end position="304"/>
    </location>
</feature>
<proteinExistence type="predicted"/>
<dbReference type="Proteomes" id="UP001212152">
    <property type="component" value="Unassembled WGS sequence"/>
</dbReference>
<feature type="transmembrane region" description="Helical" evidence="2">
    <location>
        <begin position="12"/>
        <end position="31"/>
    </location>
</feature>
<evidence type="ECO:0000313" key="4">
    <source>
        <dbReference type="Proteomes" id="UP001212152"/>
    </source>
</evidence>
<evidence type="ECO:0000256" key="1">
    <source>
        <dbReference type="SAM" id="MobiDB-lite"/>
    </source>
</evidence>
<gene>
    <name evidence="3" type="ORF">HDU87_003052</name>
</gene>
<dbReference type="AlphaFoldDB" id="A0AAD5TL95"/>
<keyword evidence="2" id="KW-1133">Transmembrane helix</keyword>
<reference evidence="3" key="1">
    <citation type="submission" date="2020-05" db="EMBL/GenBank/DDBJ databases">
        <title>Phylogenomic resolution of chytrid fungi.</title>
        <authorList>
            <person name="Stajich J.E."/>
            <person name="Amses K."/>
            <person name="Simmons R."/>
            <person name="Seto K."/>
            <person name="Myers J."/>
            <person name="Bonds A."/>
            <person name="Quandt C.A."/>
            <person name="Barry K."/>
            <person name="Liu P."/>
            <person name="Grigoriev I."/>
            <person name="Longcore J.E."/>
            <person name="James T.Y."/>
        </authorList>
    </citation>
    <scope>NUCLEOTIDE SEQUENCE</scope>
    <source>
        <strain evidence="3">JEL0379</strain>
    </source>
</reference>
<keyword evidence="4" id="KW-1185">Reference proteome</keyword>
<organism evidence="3 4">
    <name type="scientific">Geranomyces variabilis</name>
    <dbReference type="NCBI Taxonomy" id="109894"/>
    <lineage>
        <taxon>Eukaryota</taxon>
        <taxon>Fungi</taxon>
        <taxon>Fungi incertae sedis</taxon>
        <taxon>Chytridiomycota</taxon>
        <taxon>Chytridiomycota incertae sedis</taxon>
        <taxon>Chytridiomycetes</taxon>
        <taxon>Spizellomycetales</taxon>
        <taxon>Powellomycetaceae</taxon>
        <taxon>Geranomyces</taxon>
    </lineage>
</organism>
<keyword evidence="2" id="KW-0472">Membrane</keyword>
<feature type="transmembrane region" description="Helical" evidence="2">
    <location>
        <begin position="87"/>
        <end position="107"/>
    </location>
</feature>
<feature type="compositionally biased region" description="Polar residues" evidence="1">
    <location>
        <begin position="272"/>
        <end position="283"/>
    </location>
</feature>